<keyword evidence="2" id="KW-0175">Coiled coil</keyword>
<evidence type="ECO:0000313" key="4">
    <source>
        <dbReference type="Proteomes" id="UP000298416"/>
    </source>
</evidence>
<evidence type="ECO:0000256" key="2">
    <source>
        <dbReference type="SAM" id="Coils"/>
    </source>
</evidence>
<protein>
    <recommendedName>
        <fullName evidence="5">Magnesium transporter</fullName>
    </recommendedName>
</protein>
<reference evidence="3" key="2">
    <citation type="submission" date="2020-08" db="EMBL/GenBank/DDBJ databases">
        <title>Plant Genome Project.</title>
        <authorList>
            <person name="Zhang R.-G."/>
        </authorList>
    </citation>
    <scope>NUCLEOTIDE SEQUENCE</scope>
    <source>
        <strain evidence="3">Huo1</strain>
        <tissue evidence="3">Leaf</tissue>
    </source>
</reference>
<evidence type="ECO:0008006" key="5">
    <source>
        <dbReference type="Google" id="ProtNLM"/>
    </source>
</evidence>
<evidence type="ECO:0000256" key="1">
    <source>
        <dbReference type="ARBA" id="ARBA00007535"/>
    </source>
</evidence>
<reference evidence="3" key="1">
    <citation type="submission" date="2018-01" db="EMBL/GenBank/DDBJ databases">
        <authorList>
            <person name="Mao J.F."/>
        </authorList>
    </citation>
    <scope>NUCLEOTIDE SEQUENCE</scope>
    <source>
        <strain evidence="3">Huo1</strain>
        <tissue evidence="3">Leaf</tissue>
    </source>
</reference>
<proteinExistence type="inferred from homology"/>
<accession>A0A8X8XTJ6</accession>
<dbReference type="PANTHER" id="PTHR13890:SF31">
    <property type="entry name" value="MAGNESIUM TRANSPORTER MRS2-2-RELATED"/>
    <property type="match status" value="1"/>
</dbReference>
<dbReference type="InterPro" id="IPR039204">
    <property type="entry name" value="MRS2-like"/>
</dbReference>
<dbReference type="PANTHER" id="PTHR13890">
    <property type="entry name" value="RNA SPLICING PROTEIN MRS2, MITOCHONDRIAL"/>
    <property type="match status" value="1"/>
</dbReference>
<evidence type="ECO:0000313" key="3">
    <source>
        <dbReference type="EMBL" id="KAG6420111.1"/>
    </source>
</evidence>
<dbReference type="AlphaFoldDB" id="A0A8X8XTJ6"/>
<name>A0A8X8XTJ6_SALSN</name>
<organism evidence="3">
    <name type="scientific">Salvia splendens</name>
    <name type="common">Scarlet sage</name>
    <dbReference type="NCBI Taxonomy" id="180675"/>
    <lineage>
        <taxon>Eukaryota</taxon>
        <taxon>Viridiplantae</taxon>
        <taxon>Streptophyta</taxon>
        <taxon>Embryophyta</taxon>
        <taxon>Tracheophyta</taxon>
        <taxon>Spermatophyta</taxon>
        <taxon>Magnoliopsida</taxon>
        <taxon>eudicotyledons</taxon>
        <taxon>Gunneridae</taxon>
        <taxon>Pentapetalae</taxon>
        <taxon>asterids</taxon>
        <taxon>lamiids</taxon>
        <taxon>Lamiales</taxon>
        <taxon>Lamiaceae</taxon>
        <taxon>Nepetoideae</taxon>
        <taxon>Mentheae</taxon>
        <taxon>Salviinae</taxon>
        <taxon>Salvia</taxon>
        <taxon>Salvia subgen. Calosphace</taxon>
        <taxon>core Calosphace</taxon>
    </lineage>
</organism>
<dbReference type="Pfam" id="PF22099">
    <property type="entry name" value="MRS2-like"/>
    <property type="match status" value="1"/>
</dbReference>
<comment type="similarity">
    <text evidence="1">Belongs to the CorA metal ion transporter (MIT) (TC 1.A.35.5) family.</text>
</comment>
<dbReference type="Proteomes" id="UP000298416">
    <property type="component" value="Unassembled WGS sequence"/>
</dbReference>
<keyword evidence="4" id="KW-1185">Reference proteome</keyword>
<feature type="coiled-coil region" evidence="2">
    <location>
        <begin position="131"/>
        <end position="158"/>
    </location>
</feature>
<dbReference type="Gene3D" id="1.20.58.340">
    <property type="entry name" value="Magnesium transport protein CorA, transmembrane region"/>
    <property type="match status" value="1"/>
</dbReference>
<dbReference type="EMBL" id="PNBA02000006">
    <property type="protein sequence ID" value="KAG6420111.1"/>
    <property type="molecule type" value="Genomic_DNA"/>
</dbReference>
<gene>
    <name evidence="3" type="ORF">SASPL_116629</name>
</gene>
<dbReference type="GO" id="GO:0015095">
    <property type="term" value="F:magnesium ion transmembrane transporter activity"/>
    <property type="evidence" value="ECO:0007669"/>
    <property type="project" value="UniProtKB-ARBA"/>
</dbReference>
<sequence length="225" mass="25427">MSSSYAALLLFQIHKKVLLLKFCFVTHWTIIRRLKPLTDNQEVNGDVPSLMARSCLHNMMRLVKKMVYSKFLVLLMWEVWFSLLDVGNESACNSPFEFLALEVALEAICSFLSARTIELESAISNRNLDRVRKLKSQMTRLTARVQKVRDELEQLLDDDDDMADLYLSRKLAGASPVSDSGAASWFLASPTIGSKISKASRASIATMRGDENDVEELEMLLEIIC</sequence>
<comment type="caution">
    <text evidence="3">The sequence shown here is derived from an EMBL/GenBank/DDBJ whole genome shotgun (WGS) entry which is preliminary data.</text>
</comment>